<dbReference type="STRING" id="2177.BHR79_08970"/>
<dbReference type="AlphaFoldDB" id="A0A1L3Q404"/>
<evidence type="ECO:0000313" key="18">
    <source>
        <dbReference type="EMBL" id="SDW32367.1"/>
    </source>
</evidence>
<evidence type="ECO:0000256" key="1">
    <source>
        <dbReference type="ARBA" id="ARBA00004997"/>
    </source>
</evidence>
<dbReference type="InterPro" id="IPR036918">
    <property type="entry name" value="Pyrv_Knase_C_sf"/>
</dbReference>
<proteinExistence type="inferred from homology"/>
<evidence type="ECO:0000256" key="2">
    <source>
        <dbReference type="ARBA" id="ARBA00008663"/>
    </source>
</evidence>
<keyword evidence="6" id="KW-0547">Nucleotide-binding</keyword>
<evidence type="ECO:0000313" key="19">
    <source>
        <dbReference type="Proteomes" id="UP000186879"/>
    </source>
</evidence>
<dbReference type="GO" id="GO:0000287">
    <property type="term" value="F:magnesium ion binding"/>
    <property type="evidence" value="ECO:0007669"/>
    <property type="project" value="UniProtKB-UniRule"/>
</dbReference>
<dbReference type="InterPro" id="IPR015813">
    <property type="entry name" value="Pyrv/PenolPyrv_kinase-like_dom"/>
</dbReference>
<dbReference type="OrthoDB" id="56298at2157"/>
<dbReference type="Proteomes" id="UP000267921">
    <property type="component" value="Unassembled WGS sequence"/>
</dbReference>
<dbReference type="InterPro" id="IPR015806">
    <property type="entry name" value="Pyrv_Knase_insert_dom_sf"/>
</dbReference>
<dbReference type="GO" id="GO:0004743">
    <property type="term" value="F:pyruvate kinase activity"/>
    <property type="evidence" value="ECO:0007669"/>
    <property type="project" value="UniProtKB-UniRule"/>
</dbReference>
<dbReference type="EC" id="2.7.1.40" evidence="3 12"/>
<accession>A0A1L3Q404</accession>
<dbReference type="Proteomes" id="UP000186879">
    <property type="component" value="Chromosome"/>
</dbReference>
<evidence type="ECO:0000256" key="11">
    <source>
        <dbReference type="ARBA" id="ARBA00023317"/>
    </source>
</evidence>
<dbReference type="FunFam" id="2.40.33.10:FF:000001">
    <property type="entry name" value="Pyruvate kinase"/>
    <property type="match status" value="1"/>
</dbReference>
<reference evidence="17 21" key="3">
    <citation type="submission" date="2018-10" db="EMBL/GenBank/DDBJ databases">
        <title>Cultivation of a novel Methanohalophilus strain from Kebrit Deep of the Red Sea and a genomic comparison of members of the genus Methanohalophilus.</title>
        <authorList>
            <person name="Guan Y."/>
            <person name="Ngugi D.K."/>
            <person name="Stingl U."/>
        </authorList>
    </citation>
    <scope>NUCLEOTIDE SEQUENCE [LARGE SCALE GENOMIC DNA]</scope>
    <source>
        <strain evidence="17 21">DSM 3094</strain>
    </source>
</reference>
<dbReference type="InterPro" id="IPR040442">
    <property type="entry name" value="Pyrv_kinase-like_dom_sf"/>
</dbReference>
<feature type="domain" description="Pyruvate kinase barrel" evidence="14">
    <location>
        <begin position="6"/>
        <end position="326"/>
    </location>
</feature>
<evidence type="ECO:0000256" key="8">
    <source>
        <dbReference type="ARBA" id="ARBA00022840"/>
    </source>
</evidence>
<gene>
    <name evidence="17" type="primary">pyk</name>
    <name evidence="16" type="ORF">BHR79_08970</name>
    <name evidence="17" type="ORF">EFE40_06305</name>
    <name evidence="18" type="ORF">SAMN04515625_0703</name>
</gene>
<keyword evidence="5" id="KW-0479">Metal-binding</keyword>
<dbReference type="GO" id="GO:0016301">
    <property type="term" value="F:kinase activity"/>
    <property type="evidence" value="ECO:0007669"/>
    <property type="project" value="UniProtKB-KW"/>
</dbReference>
<dbReference type="Proteomes" id="UP000198669">
    <property type="component" value="Unassembled WGS sequence"/>
</dbReference>
<evidence type="ECO:0000313" key="16">
    <source>
        <dbReference type="EMBL" id="APH39597.1"/>
    </source>
</evidence>
<reference evidence="18 20" key="2">
    <citation type="submission" date="2016-10" db="EMBL/GenBank/DDBJ databases">
        <authorList>
            <person name="de Groot N.N."/>
        </authorList>
    </citation>
    <scope>NUCLEOTIDE SEQUENCE [LARGE SCALE GENOMIC DNA]</scope>
    <source>
        <strain evidence="18 20">Z-7982</strain>
    </source>
</reference>
<feature type="domain" description="Pyruvate kinase C-terminal" evidence="15">
    <location>
        <begin position="364"/>
        <end position="474"/>
    </location>
</feature>
<dbReference type="InterPro" id="IPR015795">
    <property type="entry name" value="Pyrv_Knase_C"/>
</dbReference>
<evidence type="ECO:0000256" key="10">
    <source>
        <dbReference type="ARBA" id="ARBA00023152"/>
    </source>
</evidence>
<evidence type="ECO:0000256" key="5">
    <source>
        <dbReference type="ARBA" id="ARBA00022723"/>
    </source>
</evidence>
<dbReference type="NCBIfam" id="NF004491">
    <property type="entry name" value="PRK05826.1"/>
    <property type="match status" value="1"/>
</dbReference>
<sequence>MKLPDHRTKIVCTIGPASSPEPVLRQLILKGMNVARINFSHGDLEKHREVIHRIRSLSTELGVTVAILADLPGPRIRVGDLENEPLTLEKGDTVYLTPLDIEGEINIIPVNYKRLYESVSPGSNVFLNDGFIQLRCLGNTDKGVECKVEIGGYLTSHKGVNLPGSRIFLDAVTDDDLRFMKFALEEGINIFSLSFVESASDIEKLRNFAQQHGESIYVVAKIEREEAVKNINDILEHTDAIMLARGDLGVETPIQQVPVLQKEIIHKANLRGKPVITATHMLESMTENIRPTRAEATDVSNAILDGTDALMLSGETAVGKYPIETVLMMTGIASRTEKWRNETGWGTELLTKGIDELTMSVSDVIALQVYQAIKRLKVDHTITPTISGQTPRRISRLKPDCWIFALSRREEICETLALSYGVYPIYSPNKGGSWEQTASKLLKENQIASVGDLIVFTEGQSPGKPGGTNMLKILQIE</sequence>
<dbReference type="SUPFAM" id="SSF52935">
    <property type="entry name" value="PK C-terminal domain-like"/>
    <property type="match status" value="1"/>
</dbReference>
<comment type="catalytic activity">
    <reaction evidence="13">
        <text>pyruvate + ATP = phosphoenolpyruvate + ADP + H(+)</text>
        <dbReference type="Rhea" id="RHEA:18157"/>
        <dbReference type="ChEBI" id="CHEBI:15361"/>
        <dbReference type="ChEBI" id="CHEBI:15378"/>
        <dbReference type="ChEBI" id="CHEBI:30616"/>
        <dbReference type="ChEBI" id="CHEBI:58702"/>
        <dbReference type="ChEBI" id="CHEBI:456216"/>
        <dbReference type="EC" id="2.7.1.40"/>
    </reaction>
</comment>
<dbReference type="PROSITE" id="PS00110">
    <property type="entry name" value="PYRUVATE_KINASE"/>
    <property type="match status" value="1"/>
</dbReference>
<keyword evidence="19" id="KW-1185">Reference proteome</keyword>
<dbReference type="InterPro" id="IPR018209">
    <property type="entry name" value="Pyrv_Knase_AS"/>
</dbReference>
<organism evidence="16 19">
    <name type="scientific">Methanohalophilus halophilus</name>
    <dbReference type="NCBI Taxonomy" id="2177"/>
    <lineage>
        <taxon>Archaea</taxon>
        <taxon>Methanobacteriati</taxon>
        <taxon>Methanobacteriota</taxon>
        <taxon>Stenosarchaea group</taxon>
        <taxon>Methanomicrobia</taxon>
        <taxon>Methanosarcinales</taxon>
        <taxon>Methanosarcinaceae</taxon>
        <taxon>Methanohalophilus</taxon>
    </lineage>
</organism>
<dbReference type="EMBL" id="FNMU01000002">
    <property type="protein sequence ID" value="SDW32367.1"/>
    <property type="molecule type" value="Genomic_DNA"/>
</dbReference>
<dbReference type="NCBIfam" id="NF004978">
    <property type="entry name" value="PRK06354.1"/>
    <property type="match status" value="1"/>
</dbReference>
<evidence type="ECO:0000259" key="15">
    <source>
        <dbReference type="Pfam" id="PF02887"/>
    </source>
</evidence>
<dbReference type="EMBL" id="RJJG01000004">
    <property type="protein sequence ID" value="RNI09069.1"/>
    <property type="molecule type" value="Genomic_DNA"/>
</dbReference>
<dbReference type="RefSeq" id="WP_072562019.1">
    <property type="nucleotide sequence ID" value="NZ_CP017921.1"/>
</dbReference>
<keyword evidence="8" id="KW-0067">ATP-binding</keyword>
<keyword evidence="4 13" id="KW-0808">Transferase</keyword>
<comment type="pathway">
    <text evidence="1 13">Carbohydrate degradation; glycolysis; pyruvate from D-glyceraldehyde 3-phosphate: step 5/5.</text>
</comment>
<name>A0A1L3Q404_9EURY</name>
<dbReference type="Gene3D" id="3.40.1380.20">
    <property type="entry name" value="Pyruvate kinase, C-terminal domain"/>
    <property type="match status" value="1"/>
</dbReference>
<evidence type="ECO:0000259" key="14">
    <source>
        <dbReference type="Pfam" id="PF00224"/>
    </source>
</evidence>
<keyword evidence="7 13" id="KW-0418">Kinase</keyword>
<dbReference type="GO" id="GO:0030955">
    <property type="term" value="F:potassium ion binding"/>
    <property type="evidence" value="ECO:0007669"/>
    <property type="project" value="UniProtKB-UniRule"/>
</dbReference>
<keyword evidence="9 13" id="KW-0460">Magnesium</keyword>
<dbReference type="InterPro" id="IPR015793">
    <property type="entry name" value="Pyrv_Knase_brl"/>
</dbReference>
<dbReference type="GO" id="GO:0005524">
    <property type="term" value="F:ATP binding"/>
    <property type="evidence" value="ECO:0007669"/>
    <property type="project" value="UniProtKB-KW"/>
</dbReference>
<evidence type="ECO:0000256" key="6">
    <source>
        <dbReference type="ARBA" id="ARBA00022741"/>
    </source>
</evidence>
<dbReference type="InterPro" id="IPR011037">
    <property type="entry name" value="Pyrv_Knase-like_insert_dom_sf"/>
</dbReference>
<evidence type="ECO:0000313" key="21">
    <source>
        <dbReference type="Proteomes" id="UP000267921"/>
    </source>
</evidence>
<evidence type="ECO:0000313" key="20">
    <source>
        <dbReference type="Proteomes" id="UP000198669"/>
    </source>
</evidence>
<dbReference type="Gene3D" id="2.40.33.10">
    <property type="entry name" value="PK beta-barrel domain-like"/>
    <property type="match status" value="1"/>
</dbReference>
<keyword evidence="11 16" id="KW-0670">Pyruvate</keyword>
<dbReference type="EMBL" id="CP017921">
    <property type="protein sequence ID" value="APH39597.1"/>
    <property type="molecule type" value="Genomic_DNA"/>
</dbReference>
<evidence type="ECO:0000256" key="3">
    <source>
        <dbReference type="ARBA" id="ARBA00012142"/>
    </source>
</evidence>
<dbReference type="KEGG" id="mhaz:BHR79_08970"/>
<evidence type="ECO:0000256" key="9">
    <source>
        <dbReference type="ARBA" id="ARBA00022842"/>
    </source>
</evidence>
<dbReference type="Gene3D" id="3.20.20.60">
    <property type="entry name" value="Phosphoenolpyruvate-binding domains"/>
    <property type="match status" value="1"/>
</dbReference>
<protein>
    <recommendedName>
        <fullName evidence="3 12">Pyruvate kinase</fullName>
        <ecNumber evidence="3 12">2.7.1.40</ecNumber>
    </recommendedName>
</protein>
<dbReference type="SUPFAM" id="SSF50800">
    <property type="entry name" value="PK beta-barrel domain-like"/>
    <property type="match status" value="1"/>
</dbReference>
<evidence type="ECO:0000256" key="12">
    <source>
        <dbReference type="NCBIfam" id="TIGR01064"/>
    </source>
</evidence>
<evidence type="ECO:0000313" key="17">
    <source>
        <dbReference type="EMBL" id="RNI09069.1"/>
    </source>
</evidence>
<evidence type="ECO:0000256" key="13">
    <source>
        <dbReference type="RuleBase" id="RU000504"/>
    </source>
</evidence>
<dbReference type="Pfam" id="PF00224">
    <property type="entry name" value="PK"/>
    <property type="match status" value="1"/>
</dbReference>
<comment type="similarity">
    <text evidence="2 13">Belongs to the pyruvate kinase family.</text>
</comment>
<reference evidence="16 19" key="1">
    <citation type="submission" date="2016-10" db="EMBL/GenBank/DDBJ databases">
        <title>Methanohalophilus halophilus.</title>
        <authorList>
            <person name="L'haridon S."/>
        </authorList>
    </citation>
    <scope>NUCLEOTIDE SEQUENCE [LARGE SCALE GENOMIC DNA]</scope>
    <source>
        <strain evidence="16 19">Z-7982</strain>
    </source>
</reference>
<dbReference type="PANTHER" id="PTHR11817">
    <property type="entry name" value="PYRUVATE KINASE"/>
    <property type="match status" value="1"/>
</dbReference>
<evidence type="ECO:0000256" key="7">
    <source>
        <dbReference type="ARBA" id="ARBA00022777"/>
    </source>
</evidence>
<dbReference type="NCBIfam" id="TIGR01064">
    <property type="entry name" value="pyruv_kin"/>
    <property type="match status" value="1"/>
</dbReference>
<dbReference type="PRINTS" id="PR01050">
    <property type="entry name" value="PYRUVTKNASE"/>
</dbReference>
<dbReference type="Pfam" id="PF02887">
    <property type="entry name" value="PK_C"/>
    <property type="match status" value="1"/>
</dbReference>
<dbReference type="UniPathway" id="UPA00109">
    <property type="reaction ID" value="UER00188"/>
</dbReference>
<dbReference type="SUPFAM" id="SSF51621">
    <property type="entry name" value="Phosphoenolpyruvate/pyruvate domain"/>
    <property type="match status" value="1"/>
</dbReference>
<dbReference type="GeneID" id="30583897"/>
<dbReference type="InterPro" id="IPR001697">
    <property type="entry name" value="Pyr_Knase"/>
</dbReference>
<evidence type="ECO:0000256" key="4">
    <source>
        <dbReference type="ARBA" id="ARBA00022679"/>
    </source>
</evidence>
<keyword evidence="10 13" id="KW-0324">Glycolysis</keyword>